<comment type="caution">
    <text evidence="4">The sequence shown here is derived from an EMBL/GenBank/DDBJ whole genome shotgun (WGS) entry which is preliminary data.</text>
</comment>
<dbReference type="GO" id="GO:0005829">
    <property type="term" value="C:cytosol"/>
    <property type="evidence" value="ECO:0007669"/>
    <property type="project" value="TreeGrafter"/>
</dbReference>
<dbReference type="InterPro" id="IPR002168">
    <property type="entry name" value="Lipase_GDXG_HIS_AS"/>
</dbReference>
<evidence type="ECO:0000256" key="1">
    <source>
        <dbReference type="ARBA" id="ARBA00010515"/>
    </source>
</evidence>
<accession>A0AAN6DUJ2</accession>
<dbReference type="InterPro" id="IPR013094">
    <property type="entry name" value="AB_hydrolase_3"/>
</dbReference>
<proteinExistence type="inferred from homology"/>
<keyword evidence="2 4" id="KW-0378">Hydrolase</keyword>
<sequence length="345" mass="37923">MSLDSDLTIAAHKFNPGASSDKAEKLLDQLRHVGKIGPTWWDVGAERYRQMRLNGETPTPKPTILPQGRDILIPSREAGRKIPCRLFYPSHSSRDGVKGVFLHFHGGGWVLMSEATSDPLLQFYADVSDCVALSVGYRLAPEHPFPAAPEDCFDVAEYIVEHGGREFGGSLRFIGGESAGAQMSVMTTFQLFRSRPTFSLPGGLVLNFGVYDLSLLPSAFTLKKPAMLDRDIMGQFHKAFLPARPPAECKDASVSPLYEQLEDFRMGNGDSRLPKALFICGTADPLLDDSVFMSVKWMMAGAEAILKIYEGAPHSFIAFSAETSDEARRAKADVKTFLSEQVNGR</sequence>
<dbReference type="AlphaFoldDB" id="A0AAN6DUJ2"/>
<dbReference type="GO" id="GO:0019433">
    <property type="term" value="P:triglyceride catabolic process"/>
    <property type="evidence" value="ECO:0007669"/>
    <property type="project" value="TreeGrafter"/>
</dbReference>
<dbReference type="Proteomes" id="UP001203852">
    <property type="component" value="Unassembled WGS sequence"/>
</dbReference>
<dbReference type="EMBL" id="MU404357">
    <property type="protein sequence ID" value="KAI1611075.1"/>
    <property type="molecule type" value="Genomic_DNA"/>
</dbReference>
<evidence type="ECO:0000256" key="2">
    <source>
        <dbReference type="ARBA" id="ARBA00022801"/>
    </source>
</evidence>
<keyword evidence="5" id="KW-1185">Reference proteome</keyword>
<name>A0AAN6DUJ2_9EURO</name>
<comment type="similarity">
    <text evidence="1">Belongs to the 'GDXG' lipolytic enzyme family.</text>
</comment>
<protein>
    <submittedName>
        <fullName evidence="4">Alpha/Beta hydrolase protein</fullName>
    </submittedName>
</protein>
<evidence type="ECO:0000259" key="3">
    <source>
        <dbReference type="Pfam" id="PF07859"/>
    </source>
</evidence>
<organism evidence="4 5">
    <name type="scientific">Exophiala viscosa</name>
    <dbReference type="NCBI Taxonomy" id="2486360"/>
    <lineage>
        <taxon>Eukaryota</taxon>
        <taxon>Fungi</taxon>
        <taxon>Dikarya</taxon>
        <taxon>Ascomycota</taxon>
        <taxon>Pezizomycotina</taxon>
        <taxon>Eurotiomycetes</taxon>
        <taxon>Chaetothyriomycetidae</taxon>
        <taxon>Chaetothyriales</taxon>
        <taxon>Herpotrichiellaceae</taxon>
        <taxon>Exophiala</taxon>
    </lineage>
</organism>
<dbReference type="PANTHER" id="PTHR23025:SF3">
    <property type="entry name" value="HORMONE-SENSITIVE LIPASE"/>
    <property type="match status" value="1"/>
</dbReference>
<dbReference type="InterPro" id="IPR029058">
    <property type="entry name" value="AB_hydrolase_fold"/>
</dbReference>
<dbReference type="Gene3D" id="3.40.50.1820">
    <property type="entry name" value="alpha/beta hydrolase"/>
    <property type="match status" value="1"/>
</dbReference>
<dbReference type="Pfam" id="PF07859">
    <property type="entry name" value="Abhydrolase_3"/>
    <property type="match status" value="1"/>
</dbReference>
<reference evidence="4" key="1">
    <citation type="journal article" date="2022" name="bioRxiv">
        <title>Deciphering the potential niche of two novel black yeast fungi from a biological soil crust based on their genomes, phenotypes, and melanin regulation.</title>
        <authorList>
            <consortium name="DOE Joint Genome Institute"/>
            <person name="Carr E.C."/>
            <person name="Barton Q."/>
            <person name="Grambo S."/>
            <person name="Sullivan M."/>
            <person name="Renfro C.M."/>
            <person name="Kuo A."/>
            <person name="Pangilinan J."/>
            <person name="Lipzen A."/>
            <person name="Keymanesh K."/>
            <person name="Savage E."/>
            <person name="Barry K."/>
            <person name="Grigoriev I.V."/>
            <person name="Riekhof W.R."/>
            <person name="Harris S.S."/>
        </authorList>
    </citation>
    <scope>NUCLEOTIDE SEQUENCE</scope>
    <source>
        <strain evidence="4">JF 03-4F</strain>
    </source>
</reference>
<dbReference type="GO" id="GO:0004806">
    <property type="term" value="F:triacylglycerol lipase activity"/>
    <property type="evidence" value="ECO:0007669"/>
    <property type="project" value="TreeGrafter"/>
</dbReference>
<gene>
    <name evidence="4" type="ORF">EDD36DRAFT_467074</name>
</gene>
<dbReference type="PROSITE" id="PS01173">
    <property type="entry name" value="LIPASE_GDXG_HIS"/>
    <property type="match status" value="1"/>
</dbReference>
<dbReference type="SUPFAM" id="SSF53474">
    <property type="entry name" value="alpha/beta-Hydrolases"/>
    <property type="match status" value="1"/>
</dbReference>
<dbReference type="PANTHER" id="PTHR23025">
    <property type="entry name" value="TRIACYLGLYCEROL LIPASE"/>
    <property type="match status" value="1"/>
</dbReference>
<feature type="domain" description="Alpha/beta hydrolase fold-3" evidence="3">
    <location>
        <begin position="102"/>
        <end position="317"/>
    </location>
</feature>
<evidence type="ECO:0000313" key="5">
    <source>
        <dbReference type="Proteomes" id="UP001203852"/>
    </source>
</evidence>
<evidence type="ECO:0000313" key="4">
    <source>
        <dbReference type="EMBL" id="KAI1611075.1"/>
    </source>
</evidence>
<dbReference type="GO" id="GO:0004771">
    <property type="term" value="F:sterol ester esterase activity"/>
    <property type="evidence" value="ECO:0007669"/>
    <property type="project" value="TreeGrafter"/>
</dbReference>